<dbReference type="RefSeq" id="WP_377421311.1">
    <property type="nucleotide sequence ID" value="NZ_JBHSPR010000010.1"/>
</dbReference>
<organism evidence="1 2">
    <name type="scientific">Plantactinospora solaniradicis</name>
    <dbReference type="NCBI Taxonomy" id="1723736"/>
    <lineage>
        <taxon>Bacteria</taxon>
        <taxon>Bacillati</taxon>
        <taxon>Actinomycetota</taxon>
        <taxon>Actinomycetes</taxon>
        <taxon>Micromonosporales</taxon>
        <taxon>Micromonosporaceae</taxon>
        <taxon>Plantactinospora</taxon>
    </lineage>
</organism>
<sequence length="250" mass="25921">MAKFVLKGVRLFTGGADLTSRNSKLELACEVESKDVTAFNPDSDQEVWTELLGGLASTSASAEGQWEAGDPGKVDDVSWADLGGLSAWTATPKAATVGNPAWLLNAMRGSYKVGDQVGEVAPWEAEAKGTWPLVYGQIAHPPGTARTTTGDGTAIELGEVAEGRALYACLHVLSVAGTTPSLTVSIESDAADDFTGDETAQITFAAANTRGGQILRAPGEITDTWFRPTWTISGSGGPSFLFVVAIGVGA</sequence>
<dbReference type="EMBL" id="JBHSPR010000010">
    <property type="protein sequence ID" value="MFC6017216.1"/>
    <property type="molecule type" value="Genomic_DNA"/>
</dbReference>
<reference evidence="2" key="1">
    <citation type="journal article" date="2019" name="Int. J. Syst. Evol. Microbiol.">
        <title>The Global Catalogue of Microorganisms (GCM) 10K type strain sequencing project: providing services to taxonomists for standard genome sequencing and annotation.</title>
        <authorList>
            <consortium name="The Broad Institute Genomics Platform"/>
            <consortium name="The Broad Institute Genome Sequencing Center for Infectious Disease"/>
            <person name="Wu L."/>
            <person name="Ma J."/>
        </authorList>
    </citation>
    <scope>NUCLEOTIDE SEQUENCE [LARGE SCALE GENOMIC DNA]</scope>
    <source>
        <strain evidence="2">ZS-35-S2</strain>
    </source>
</reference>
<proteinExistence type="predicted"/>
<evidence type="ECO:0000313" key="2">
    <source>
        <dbReference type="Proteomes" id="UP001596203"/>
    </source>
</evidence>
<protein>
    <recommendedName>
        <fullName evidence="3">Phage tail protein</fullName>
    </recommendedName>
</protein>
<evidence type="ECO:0008006" key="3">
    <source>
        <dbReference type="Google" id="ProtNLM"/>
    </source>
</evidence>
<keyword evidence="2" id="KW-1185">Reference proteome</keyword>
<dbReference type="Proteomes" id="UP001596203">
    <property type="component" value="Unassembled WGS sequence"/>
</dbReference>
<name>A0ABW1K6M8_9ACTN</name>
<evidence type="ECO:0000313" key="1">
    <source>
        <dbReference type="EMBL" id="MFC6017216.1"/>
    </source>
</evidence>
<accession>A0ABW1K6M8</accession>
<comment type="caution">
    <text evidence="1">The sequence shown here is derived from an EMBL/GenBank/DDBJ whole genome shotgun (WGS) entry which is preliminary data.</text>
</comment>
<gene>
    <name evidence="1" type="ORF">ACFP2T_13490</name>
</gene>